<dbReference type="Proteomes" id="UP000188273">
    <property type="component" value="Chromosome"/>
</dbReference>
<dbReference type="SUPFAM" id="SSF53649">
    <property type="entry name" value="Alkaline phosphatase-like"/>
    <property type="match status" value="1"/>
</dbReference>
<dbReference type="InterPro" id="IPR006311">
    <property type="entry name" value="TAT_signal"/>
</dbReference>
<reference evidence="7" key="1">
    <citation type="submission" date="2017-02" db="EMBL/GenBank/DDBJ databases">
        <title>Comparative genomics and description of representatives of a novel lineage of planctomycetes thriving in anoxic sediments.</title>
        <authorList>
            <person name="Spring S."/>
            <person name="Bunk B."/>
            <person name="Sproer C."/>
            <person name="Klenk H.-P."/>
        </authorList>
    </citation>
    <scope>NUCLEOTIDE SEQUENCE [LARGE SCALE GENOMIC DNA]</scope>
    <source>
        <strain evidence="7">L21-RPul-D3</strain>
    </source>
</reference>
<dbReference type="InterPro" id="IPR017850">
    <property type="entry name" value="Alkaline_phosphatase_core_sf"/>
</dbReference>
<dbReference type="EC" id="3.1.6.1" evidence="6"/>
<feature type="coiled-coil region" evidence="3">
    <location>
        <begin position="469"/>
        <end position="496"/>
    </location>
</feature>
<proteinExistence type="inferred from homology"/>
<dbReference type="KEGG" id="pbu:L21SP3_00903"/>
<dbReference type="GO" id="GO:0004065">
    <property type="term" value="F:arylsulfatase activity"/>
    <property type="evidence" value="ECO:0007669"/>
    <property type="project" value="UniProtKB-EC"/>
</dbReference>
<dbReference type="InterPro" id="IPR050738">
    <property type="entry name" value="Sulfatase"/>
</dbReference>
<name>A0A1Q2HPE3_9BACT</name>
<evidence type="ECO:0000256" key="1">
    <source>
        <dbReference type="ARBA" id="ARBA00008779"/>
    </source>
</evidence>
<dbReference type="EMBL" id="CP019633">
    <property type="protein sequence ID" value="AQQ09103.1"/>
    <property type="molecule type" value="Genomic_DNA"/>
</dbReference>
<dbReference type="AlphaFoldDB" id="A0A1Q2HPE3"/>
<protein>
    <submittedName>
        <fullName evidence="6">Arylsulfatase</fullName>
        <ecNumber evidence="6">3.1.6.1</ecNumber>
    </submittedName>
</protein>
<dbReference type="Pfam" id="PF00884">
    <property type="entry name" value="Sulfatase"/>
    <property type="match status" value="1"/>
</dbReference>
<keyword evidence="2 6" id="KW-0378">Hydrolase</keyword>
<dbReference type="RefSeq" id="WP_227806810.1">
    <property type="nucleotide sequence ID" value="NZ_CP019633.1"/>
</dbReference>
<keyword evidence="3" id="KW-0175">Coiled coil</keyword>
<comment type="similarity">
    <text evidence="1">Belongs to the sulfatase family.</text>
</comment>
<feature type="region of interest" description="Disordered" evidence="4">
    <location>
        <begin position="142"/>
        <end position="161"/>
    </location>
</feature>
<evidence type="ECO:0000256" key="2">
    <source>
        <dbReference type="ARBA" id="ARBA00022801"/>
    </source>
</evidence>
<sequence>MNRITRRQFIKTGTALGIGMELGTRLSAKENIESRPNILWICPDQQRWDTIRALGNKHIHTPNLDRLVGEGVSFDYAHVTAQLCTPSRSGFLTGMYPSSVKGCKNGASHWPEVAPLVPKLLKDEGYLCGLSGKLHLSTAMAHNPEKRPKDDGYSEFHYSHSPHQGGDKNDYLVWLWKQGYKYKDLRGLPGAEHARCHQTTWCSDMAIDFMKNNKGRPWLFSVNIFDPHGPFNPPADYVKRFDLNKLPGPLFRESDLTQQEMLKDVFFQSRPKKTSGKGGKLRQAKYWAQIELIDENIGRMLKALEDTAQLDNTLIIFTSDHGDSCGDHGLNAKGCRFYEGLVRVPLIFWWPGKFKKGLRSKALVESTDIAPTLMELTGNSVPKYMQGKSLLPILTGMTDPHKHRKFVRCEFYDAAKPRSSNAKSTWGTMLRTEDYKLCVYHGHEHGELYDMKNDPYEFTNLWDNPKYEETRLTLLKQSFEETMKALENQMPILSDTPTGEDVPVDFKGLKKLFDDTVIAMDTGPKRIGRY</sequence>
<feature type="compositionally biased region" description="Basic and acidic residues" evidence="4">
    <location>
        <begin position="143"/>
        <end position="158"/>
    </location>
</feature>
<dbReference type="Gene3D" id="3.40.720.10">
    <property type="entry name" value="Alkaline Phosphatase, subunit A"/>
    <property type="match status" value="1"/>
</dbReference>
<dbReference type="PROSITE" id="PS51318">
    <property type="entry name" value="TAT"/>
    <property type="match status" value="1"/>
</dbReference>
<dbReference type="STRING" id="1940790.L21SP3_00903"/>
<evidence type="ECO:0000256" key="3">
    <source>
        <dbReference type="SAM" id="Coils"/>
    </source>
</evidence>
<keyword evidence="7" id="KW-1185">Reference proteome</keyword>
<organism evidence="6 7">
    <name type="scientific">Sedimentisphaera cyanobacteriorum</name>
    <dbReference type="NCBI Taxonomy" id="1940790"/>
    <lineage>
        <taxon>Bacteria</taxon>
        <taxon>Pseudomonadati</taxon>
        <taxon>Planctomycetota</taxon>
        <taxon>Phycisphaerae</taxon>
        <taxon>Sedimentisphaerales</taxon>
        <taxon>Sedimentisphaeraceae</taxon>
        <taxon>Sedimentisphaera</taxon>
    </lineage>
</organism>
<dbReference type="PANTHER" id="PTHR42693:SF53">
    <property type="entry name" value="ENDO-4-O-SULFATASE"/>
    <property type="match status" value="1"/>
</dbReference>
<dbReference type="PANTHER" id="PTHR42693">
    <property type="entry name" value="ARYLSULFATASE FAMILY MEMBER"/>
    <property type="match status" value="1"/>
</dbReference>
<accession>A0A1Q2HPE3</accession>
<evidence type="ECO:0000313" key="6">
    <source>
        <dbReference type="EMBL" id="AQQ09103.1"/>
    </source>
</evidence>
<gene>
    <name evidence="6" type="ORF">L21SP3_00903</name>
</gene>
<feature type="domain" description="Sulfatase N-terminal" evidence="5">
    <location>
        <begin position="36"/>
        <end position="378"/>
    </location>
</feature>
<evidence type="ECO:0000256" key="4">
    <source>
        <dbReference type="SAM" id="MobiDB-lite"/>
    </source>
</evidence>
<dbReference type="InterPro" id="IPR000917">
    <property type="entry name" value="Sulfatase_N"/>
</dbReference>
<evidence type="ECO:0000313" key="7">
    <source>
        <dbReference type="Proteomes" id="UP000188273"/>
    </source>
</evidence>
<evidence type="ECO:0000259" key="5">
    <source>
        <dbReference type="Pfam" id="PF00884"/>
    </source>
</evidence>